<name>A0AAV1GU55_XYRNO</name>
<gene>
    <name evidence="1" type="ORF">XNOV1_A031887</name>
</gene>
<dbReference type="Proteomes" id="UP001178508">
    <property type="component" value="Chromosome 17"/>
</dbReference>
<dbReference type="EMBL" id="OY660880">
    <property type="protein sequence ID" value="CAJ1077362.1"/>
    <property type="molecule type" value="Genomic_DNA"/>
</dbReference>
<organism evidence="1 2">
    <name type="scientific">Xyrichtys novacula</name>
    <name type="common">Pearly razorfish</name>
    <name type="synonym">Hemipteronotus novacula</name>
    <dbReference type="NCBI Taxonomy" id="13765"/>
    <lineage>
        <taxon>Eukaryota</taxon>
        <taxon>Metazoa</taxon>
        <taxon>Chordata</taxon>
        <taxon>Craniata</taxon>
        <taxon>Vertebrata</taxon>
        <taxon>Euteleostomi</taxon>
        <taxon>Actinopterygii</taxon>
        <taxon>Neopterygii</taxon>
        <taxon>Teleostei</taxon>
        <taxon>Neoteleostei</taxon>
        <taxon>Acanthomorphata</taxon>
        <taxon>Eupercaria</taxon>
        <taxon>Labriformes</taxon>
        <taxon>Labridae</taxon>
        <taxon>Xyrichtys</taxon>
    </lineage>
</organism>
<accession>A0AAV1GU55</accession>
<sequence length="110" mass="11381">MPGGQEGPGRMSSSHFAGGGGVYDLYRDQSPGGAVLMETSPSEEACDVHSIYAEYCAPVSCRSLHASKVDVAINGALRIITGCLKPTPVSFLPVLAGIAPAGLRQRLPLP</sequence>
<dbReference type="AlphaFoldDB" id="A0AAV1GU55"/>
<evidence type="ECO:0000313" key="2">
    <source>
        <dbReference type="Proteomes" id="UP001178508"/>
    </source>
</evidence>
<protein>
    <submittedName>
        <fullName evidence="1">PiggyBac transposable element-derived protein 4-like</fullName>
    </submittedName>
</protein>
<keyword evidence="2" id="KW-1185">Reference proteome</keyword>
<reference evidence="1" key="1">
    <citation type="submission" date="2023-08" db="EMBL/GenBank/DDBJ databases">
        <authorList>
            <person name="Alioto T."/>
            <person name="Alioto T."/>
            <person name="Gomez Garrido J."/>
        </authorList>
    </citation>
    <scope>NUCLEOTIDE SEQUENCE</scope>
</reference>
<proteinExistence type="predicted"/>
<evidence type="ECO:0000313" key="1">
    <source>
        <dbReference type="EMBL" id="CAJ1077362.1"/>
    </source>
</evidence>